<gene>
    <name evidence="6" type="ORF">SAMN05421512_10583</name>
</gene>
<keyword evidence="3" id="KW-0813">Transport</keyword>
<protein>
    <submittedName>
        <fullName evidence="6">Amino acid/amide ABC transporter substrate-binding protein, HAAT family</fullName>
    </submittedName>
</protein>
<sequence>MRKFLLTTAAILAAPIAALAAEKPAELKVGVTTFLTGPASVFGVPARDAAEIIVGKLNAEGGIGGVPVALSFIDEGAGAEALTTEFRRQVEGGAHAMMGAISSGNCQTLAPLAEDLKVLNLMWDCGTQQIFENNDYKYVFRTQANATPEMLATVLYLLKVKPDFKTIAVVNQDYAWGRDSWQIFSAALKALKPDVEVVGEFFPKFGAADFSTEISRLQAMQPDVILSTSWGGDLDTFIQQAAQRGLMNTSTFVIPLAESSLERLGSTLPAGHIVGARGDHYFLHPDRRDDADFKEFMAAFEEKTGAHAIYPVFHMSQALAALKAAYEKAIAAKGGEWPEEDEVIAAFEGLTFQGLGREVTIREDNQGIEAQLLGMSVQSGEYPFATLENIMIFDGAALTTPVGQESVEWVSKLTPEYAASVKVDSYEK</sequence>
<dbReference type="SUPFAM" id="SSF53822">
    <property type="entry name" value="Periplasmic binding protein-like I"/>
    <property type="match status" value="1"/>
</dbReference>
<dbReference type="InterPro" id="IPR028082">
    <property type="entry name" value="Peripla_BP_I"/>
</dbReference>
<dbReference type="PANTHER" id="PTHR30483">
    <property type="entry name" value="LEUCINE-SPECIFIC-BINDING PROTEIN"/>
    <property type="match status" value="1"/>
</dbReference>
<evidence type="ECO:0000259" key="5">
    <source>
        <dbReference type="Pfam" id="PF13458"/>
    </source>
</evidence>
<accession>A0A285SEV6</accession>
<dbReference type="InterPro" id="IPR028081">
    <property type="entry name" value="Leu-bd"/>
</dbReference>
<dbReference type="GO" id="GO:0006865">
    <property type="term" value="P:amino acid transport"/>
    <property type="evidence" value="ECO:0007669"/>
    <property type="project" value="UniProtKB-KW"/>
</dbReference>
<evidence type="ECO:0000256" key="1">
    <source>
        <dbReference type="ARBA" id="ARBA00010062"/>
    </source>
</evidence>
<evidence type="ECO:0000313" key="6">
    <source>
        <dbReference type="EMBL" id="SOC06396.1"/>
    </source>
</evidence>
<dbReference type="CDD" id="cd06330">
    <property type="entry name" value="PBP1_As_SBP-like"/>
    <property type="match status" value="1"/>
</dbReference>
<evidence type="ECO:0000256" key="4">
    <source>
        <dbReference type="SAM" id="SignalP"/>
    </source>
</evidence>
<keyword evidence="7" id="KW-1185">Reference proteome</keyword>
<dbReference type="PANTHER" id="PTHR30483:SF37">
    <property type="entry name" value="ABC TRANSPORTER SUBSTRATE-BINDING PROTEIN"/>
    <property type="match status" value="1"/>
</dbReference>
<dbReference type="Proteomes" id="UP000219331">
    <property type="component" value="Unassembled WGS sequence"/>
</dbReference>
<dbReference type="Pfam" id="PF13458">
    <property type="entry name" value="Peripla_BP_6"/>
    <property type="match status" value="1"/>
</dbReference>
<dbReference type="STRING" id="538381.GCA_001696535_02206"/>
<feature type="chain" id="PRO_5013307109" evidence="4">
    <location>
        <begin position="21"/>
        <end position="428"/>
    </location>
</feature>
<dbReference type="EMBL" id="OBML01000005">
    <property type="protein sequence ID" value="SOC06396.1"/>
    <property type="molecule type" value="Genomic_DNA"/>
</dbReference>
<comment type="similarity">
    <text evidence="1">Belongs to the leucine-binding protein family.</text>
</comment>
<keyword evidence="2 4" id="KW-0732">Signal</keyword>
<keyword evidence="3" id="KW-0029">Amino-acid transport</keyword>
<feature type="domain" description="Leucine-binding protein" evidence="5">
    <location>
        <begin position="27"/>
        <end position="370"/>
    </location>
</feature>
<dbReference type="RefSeq" id="WP_097174787.1">
    <property type="nucleotide sequence ID" value="NZ_OBML01000005.1"/>
</dbReference>
<dbReference type="OrthoDB" id="9783240at2"/>
<organism evidence="6 7">
    <name type="scientific">Stappia indica</name>
    <dbReference type="NCBI Taxonomy" id="538381"/>
    <lineage>
        <taxon>Bacteria</taxon>
        <taxon>Pseudomonadati</taxon>
        <taxon>Pseudomonadota</taxon>
        <taxon>Alphaproteobacteria</taxon>
        <taxon>Hyphomicrobiales</taxon>
        <taxon>Stappiaceae</taxon>
        <taxon>Stappia</taxon>
    </lineage>
</organism>
<dbReference type="Gene3D" id="3.40.50.2300">
    <property type="match status" value="2"/>
</dbReference>
<reference evidence="6 7" key="1">
    <citation type="submission" date="2017-08" db="EMBL/GenBank/DDBJ databases">
        <authorList>
            <person name="de Groot N.N."/>
        </authorList>
    </citation>
    <scope>NUCLEOTIDE SEQUENCE [LARGE SCALE GENOMIC DNA]</scope>
    <source>
        <strain evidence="6 7">USBA 352</strain>
    </source>
</reference>
<evidence type="ECO:0000256" key="2">
    <source>
        <dbReference type="ARBA" id="ARBA00022729"/>
    </source>
</evidence>
<name>A0A285SEV6_9HYPH</name>
<dbReference type="InterPro" id="IPR051010">
    <property type="entry name" value="BCAA_transport"/>
</dbReference>
<feature type="signal peptide" evidence="4">
    <location>
        <begin position="1"/>
        <end position="20"/>
    </location>
</feature>
<dbReference type="AlphaFoldDB" id="A0A285SEV6"/>
<proteinExistence type="inferred from homology"/>
<evidence type="ECO:0000256" key="3">
    <source>
        <dbReference type="ARBA" id="ARBA00022970"/>
    </source>
</evidence>
<evidence type="ECO:0000313" key="7">
    <source>
        <dbReference type="Proteomes" id="UP000219331"/>
    </source>
</evidence>